<keyword evidence="5 7" id="KW-0472">Membrane</keyword>
<evidence type="ECO:0000256" key="5">
    <source>
        <dbReference type="ARBA" id="ARBA00023136"/>
    </source>
</evidence>
<reference evidence="8 9" key="1">
    <citation type="journal article" name="Sci. Rep.">
        <title>Genome-scale phylogenetic analyses confirm Olpidium as the closest living zoosporic fungus to the non-flagellated, terrestrial fungi.</title>
        <authorList>
            <person name="Chang Y."/>
            <person name="Rochon D."/>
            <person name="Sekimoto S."/>
            <person name="Wang Y."/>
            <person name="Chovatia M."/>
            <person name="Sandor L."/>
            <person name="Salamov A."/>
            <person name="Grigoriev I.V."/>
            <person name="Stajich J.E."/>
            <person name="Spatafora J.W."/>
        </authorList>
    </citation>
    <scope>NUCLEOTIDE SEQUENCE [LARGE SCALE GENOMIC DNA]</scope>
    <source>
        <strain evidence="8">S191</strain>
    </source>
</reference>
<feature type="transmembrane region" description="Helical" evidence="7">
    <location>
        <begin position="400"/>
        <end position="421"/>
    </location>
</feature>
<gene>
    <name evidence="8" type="ORF">BJ554DRAFT_1397</name>
</gene>
<dbReference type="EMBL" id="JAEFCI010008563">
    <property type="protein sequence ID" value="KAG5458381.1"/>
    <property type="molecule type" value="Genomic_DNA"/>
</dbReference>
<evidence type="ECO:0000256" key="3">
    <source>
        <dbReference type="ARBA" id="ARBA00022692"/>
    </source>
</evidence>
<dbReference type="GO" id="GO:0016020">
    <property type="term" value="C:membrane"/>
    <property type="evidence" value="ECO:0007669"/>
    <property type="project" value="UniProtKB-SubCell"/>
</dbReference>
<name>A0A8H7ZRV8_9FUNG</name>
<evidence type="ECO:0000256" key="2">
    <source>
        <dbReference type="ARBA" id="ARBA00022448"/>
    </source>
</evidence>
<sequence>MKSWFGNLWARKSLDTLSREAGSDNKMNRALSALDLVMLGAGRKAARIGAIIGSGVFVLSGKVAADNAGPSVILSFVIAGVASAFAAFCYAEIASMIPVSGSAYTYTIATMGELPGWVIGWDLVLEYLVSVAAVAVSFSAYFQAFLRDAFGVVLPDVIRRSAVAYEFDKRTGHSYFSTHPGGVDLVAFVFTWAVTACVLFGVKESARVNGVVVVFKVVIILLVVCCSAPYVNPQNFSPFFPPNEGGLAFFFGLFLLFFTFLVLVLVFFAATRPVTFVWPPLPGDRCACAAVRPCGPGSFGKFGVTGTLQGATIIFFAYIGFDAVSTTSQEARNPQRDLPIGILGSLVICTGRARLLLPARRAGRQRTSAVTAARAFKHVSLSAFPCAPHPHFPTPLPPRFFPPAVLYILMAVILVGIQPYANYTGRADPITFAIQSLGPAWRWLSITVSLAALAGLTSVSLVNLIGQPRIFYSMAHDGLLPKVFAKIHPKFKTPWIPTILSGLAVSVLAGFLPIDVLAELTSVGTLFAFCLVSVAVGILRWRSTLGGGGPGRAGFRRGTIRPNSSARGPAHTSRLSFAVPAGVPRARPRAQVHCPVRLRFPRSLFLLQRHARRDRDPGHSVAPSGLAGHRPE</sequence>
<evidence type="ECO:0000313" key="8">
    <source>
        <dbReference type="EMBL" id="KAG5458381.1"/>
    </source>
</evidence>
<evidence type="ECO:0000256" key="6">
    <source>
        <dbReference type="SAM" id="MobiDB-lite"/>
    </source>
</evidence>
<evidence type="ECO:0000256" key="4">
    <source>
        <dbReference type="ARBA" id="ARBA00022989"/>
    </source>
</evidence>
<dbReference type="OrthoDB" id="5982228at2759"/>
<feature type="transmembrane region" description="Helical" evidence="7">
    <location>
        <begin position="185"/>
        <end position="202"/>
    </location>
</feature>
<dbReference type="PIRSF" id="PIRSF006060">
    <property type="entry name" value="AA_transporter"/>
    <property type="match status" value="1"/>
</dbReference>
<dbReference type="PANTHER" id="PTHR43243">
    <property type="entry name" value="INNER MEMBRANE TRANSPORTER YGJI-RELATED"/>
    <property type="match status" value="1"/>
</dbReference>
<feature type="transmembrane region" description="Helical" evidence="7">
    <location>
        <begin position="103"/>
        <end position="120"/>
    </location>
</feature>
<feature type="transmembrane region" description="Helical" evidence="7">
    <location>
        <begin position="72"/>
        <end position="97"/>
    </location>
</feature>
<evidence type="ECO:0000256" key="1">
    <source>
        <dbReference type="ARBA" id="ARBA00004141"/>
    </source>
</evidence>
<comment type="caution">
    <text evidence="8">The sequence shown here is derived from an EMBL/GenBank/DDBJ whole genome shotgun (WGS) entry which is preliminary data.</text>
</comment>
<comment type="subcellular location">
    <subcellularLocation>
        <location evidence="1">Membrane</location>
        <topology evidence="1">Multi-pass membrane protein</topology>
    </subcellularLocation>
</comment>
<accession>A0A8H7ZRV8</accession>
<feature type="transmembrane region" description="Helical" evidence="7">
    <location>
        <begin position="441"/>
        <end position="465"/>
    </location>
</feature>
<dbReference type="PANTHER" id="PTHR43243:SF4">
    <property type="entry name" value="CATIONIC AMINO ACID TRANSPORTER 4"/>
    <property type="match status" value="1"/>
</dbReference>
<proteinExistence type="predicted"/>
<feature type="transmembrane region" description="Helical" evidence="7">
    <location>
        <begin position="520"/>
        <end position="539"/>
    </location>
</feature>
<feature type="transmembrane region" description="Helical" evidence="7">
    <location>
        <begin position="302"/>
        <end position="320"/>
    </location>
</feature>
<feature type="transmembrane region" description="Helical" evidence="7">
    <location>
        <begin position="209"/>
        <end position="231"/>
    </location>
</feature>
<dbReference type="Gene3D" id="1.20.1740.10">
    <property type="entry name" value="Amino acid/polyamine transporter I"/>
    <property type="match status" value="2"/>
</dbReference>
<dbReference type="Pfam" id="PF13520">
    <property type="entry name" value="AA_permease_2"/>
    <property type="match status" value="2"/>
</dbReference>
<evidence type="ECO:0000256" key="7">
    <source>
        <dbReference type="SAM" id="Phobius"/>
    </source>
</evidence>
<feature type="transmembrane region" description="Helical" evidence="7">
    <location>
        <begin position="247"/>
        <end position="270"/>
    </location>
</feature>
<keyword evidence="3 7" id="KW-0812">Transmembrane</keyword>
<dbReference type="InterPro" id="IPR002293">
    <property type="entry name" value="AA/rel_permease1"/>
</dbReference>
<keyword evidence="4 7" id="KW-1133">Transmembrane helix</keyword>
<dbReference type="Proteomes" id="UP000673691">
    <property type="component" value="Unassembled WGS sequence"/>
</dbReference>
<dbReference type="GO" id="GO:0015171">
    <property type="term" value="F:amino acid transmembrane transporter activity"/>
    <property type="evidence" value="ECO:0007669"/>
    <property type="project" value="TreeGrafter"/>
</dbReference>
<feature type="transmembrane region" description="Helical" evidence="7">
    <location>
        <begin position="45"/>
        <end position="65"/>
    </location>
</feature>
<dbReference type="AlphaFoldDB" id="A0A8H7ZRV8"/>
<feature type="transmembrane region" description="Helical" evidence="7">
    <location>
        <begin position="495"/>
        <end position="514"/>
    </location>
</feature>
<keyword evidence="9" id="KW-1185">Reference proteome</keyword>
<evidence type="ECO:0000313" key="9">
    <source>
        <dbReference type="Proteomes" id="UP000673691"/>
    </source>
</evidence>
<feature type="transmembrane region" description="Helical" evidence="7">
    <location>
        <begin position="127"/>
        <end position="146"/>
    </location>
</feature>
<organism evidence="8 9">
    <name type="scientific">Olpidium bornovanus</name>
    <dbReference type="NCBI Taxonomy" id="278681"/>
    <lineage>
        <taxon>Eukaryota</taxon>
        <taxon>Fungi</taxon>
        <taxon>Fungi incertae sedis</taxon>
        <taxon>Olpidiomycota</taxon>
        <taxon>Olpidiomycotina</taxon>
        <taxon>Olpidiomycetes</taxon>
        <taxon>Olpidiales</taxon>
        <taxon>Olpidiaceae</taxon>
        <taxon>Olpidium</taxon>
    </lineage>
</organism>
<feature type="region of interest" description="Disordered" evidence="6">
    <location>
        <begin position="552"/>
        <end position="572"/>
    </location>
</feature>
<keyword evidence="2" id="KW-0813">Transport</keyword>
<protein>
    <submittedName>
        <fullName evidence="8">Amino acid permease-domain-containing protein</fullName>
    </submittedName>
</protein>